<dbReference type="AlphaFoldDB" id="A0A5M3PWS3"/>
<evidence type="ECO:0000313" key="2">
    <source>
        <dbReference type="EMBL" id="GBO87323.1"/>
    </source>
</evidence>
<accession>A0A5M3PWS3</accession>
<dbReference type="InterPro" id="IPR043129">
    <property type="entry name" value="ATPase_NBD"/>
</dbReference>
<dbReference type="SUPFAM" id="SSF53067">
    <property type="entry name" value="Actin-like ATPase domain"/>
    <property type="match status" value="1"/>
</dbReference>
<sequence>MSMKDAMAKAYEKAGKKLPVSHKKRNKKRRPSKVRDHKRPVVVKQEWSKDSKPVVRRQRISEEGLDSRAPKAPPQPAKPAIYEVDIAPDAAATFSAKGNRSSHCLLVESTENLSGMLGVMNAAAPEEELFLGFDLGTSSLKAVVGDRNRRVHYAVPFRDAVGIDQYLLPTRLHQTSGIYTLEGVSQPDYQNLKLDLMEDAQNNQARQRLVAFIALSLRQISAWFQKAHGNTYGSSNLLWSLNLGVPAAESGRLSDVMELLGWAGWIAATSEAPIDDGLISKAIERAEKLISGEADPEPLEDVEVGTIPEIAAQIYGYVRSDAFDPNAQNLFILADVGAGTVDCAMFKVRPDKHSDEFLFYEKSVEPLGVTSLHIHRLSWWQQVFTEVEHVPDTLMDAIDAELKQIDATRPVPDKFSKYFNGFTVKSSPKGPLGLHNPDAEFDQRLRSQIQDGTLEKGRHTGGWHVEALKDTPFLLSGGGSRNKFYERIKEGLRHHPSLGYLRLNPKPLVLPSNIKAPGLARQDWDRLSVAYGLSFGSVGKATFVPAVNT</sequence>
<organism evidence="2 3">
    <name type="scientific">Marinobacter salsuginis</name>
    <dbReference type="NCBI Taxonomy" id="418719"/>
    <lineage>
        <taxon>Bacteria</taxon>
        <taxon>Pseudomonadati</taxon>
        <taxon>Pseudomonadota</taxon>
        <taxon>Gammaproteobacteria</taxon>
        <taxon>Pseudomonadales</taxon>
        <taxon>Marinobacteraceae</taxon>
        <taxon>Marinobacter</taxon>
    </lineage>
</organism>
<name>A0A5M3PWS3_9GAMM</name>
<dbReference type="RefSeq" id="WP_153637159.1">
    <property type="nucleotide sequence ID" value="NZ_BGZI01000003.1"/>
</dbReference>
<feature type="compositionally biased region" description="Basic residues" evidence="1">
    <location>
        <begin position="19"/>
        <end position="41"/>
    </location>
</feature>
<comment type="caution">
    <text evidence="2">The sequence shown here is derived from an EMBL/GenBank/DDBJ whole genome shotgun (WGS) entry which is preliminary data.</text>
</comment>
<evidence type="ECO:0000313" key="3">
    <source>
        <dbReference type="Proteomes" id="UP000387223"/>
    </source>
</evidence>
<dbReference type="Proteomes" id="UP000387223">
    <property type="component" value="Unassembled WGS sequence"/>
</dbReference>
<evidence type="ECO:0000256" key="1">
    <source>
        <dbReference type="SAM" id="MobiDB-lite"/>
    </source>
</evidence>
<feature type="region of interest" description="Disordered" evidence="1">
    <location>
        <begin position="1"/>
        <end position="76"/>
    </location>
</feature>
<reference evidence="2 3" key="1">
    <citation type="journal article" date="2019" name="J. Gen. Appl. Microbiol.">
        <title>Aerobic degradation of cis-dichloroethene by the marine bacterium Marinobacter salsuginis strain 5N-3.</title>
        <authorList>
            <person name="Inoue Y."/>
            <person name="Fukunaga Y."/>
            <person name="Katsumata H."/>
            <person name="Ohji S."/>
            <person name="Hosoyama A."/>
            <person name="Mori K."/>
            <person name="Ando K."/>
        </authorList>
    </citation>
    <scope>NUCLEOTIDE SEQUENCE [LARGE SCALE GENOMIC DNA]</scope>
    <source>
        <strain evidence="2 3">NBRC 109114</strain>
    </source>
</reference>
<dbReference type="EMBL" id="BGZI01000003">
    <property type="protein sequence ID" value="GBO87323.1"/>
    <property type="molecule type" value="Genomic_DNA"/>
</dbReference>
<proteinExistence type="predicted"/>
<gene>
    <name evidence="2" type="ORF">MSSD14B_09910</name>
</gene>
<feature type="compositionally biased region" description="Basic and acidic residues" evidence="1">
    <location>
        <begin position="1"/>
        <end position="15"/>
    </location>
</feature>
<protein>
    <submittedName>
        <fullName evidence="2">Uncharacterized protein</fullName>
    </submittedName>
</protein>
<feature type="compositionally biased region" description="Basic and acidic residues" evidence="1">
    <location>
        <begin position="46"/>
        <end position="69"/>
    </location>
</feature>